<organism evidence="2 3">
    <name type="scientific">Candidatus Enterococcus avicola</name>
    <dbReference type="NCBI Taxonomy" id="2838561"/>
    <lineage>
        <taxon>Bacteria</taxon>
        <taxon>Bacillati</taxon>
        <taxon>Bacillota</taxon>
        <taxon>Bacilli</taxon>
        <taxon>Lactobacillales</taxon>
        <taxon>Enterococcaceae</taxon>
        <taxon>Enterococcus</taxon>
    </lineage>
</organism>
<feature type="chain" id="PRO_5038505938" description="DUF5626 domain-containing protein" evidence="1">
    <location>
        <begin position="27"/>
        <end position="199"/>
    </location>
</feature>
<feature type="signal peptide" evidence="1">
    <location>
        <begin position="1"/>
        <end position="26"/>
    </location>
</feature>
<gene>
    <name evidence="2" type="ORF">IAA20_01935</name>
</gene>
<dbReference type="EMBL" id="DXBN01000048">
    <property type="protein sequence ID" value="HIZ52688.1"/>
    <property type="molecule type" value="Genomic_DNA"/>
</dbReference>
<evidence type="ECO:0000256" key="1">
    <source>
        <dbReference type="SAM" id="SignalP"/>
    </source>
</evidence>
<proteinExistence type="predicted"/>
<name>A0A9D2F662_9ENTE</name>
<accession>A0A9D2F662</accession>
<evidence type="ECO:0008006" key="4">
    <source>
        <dbReference type="Google" id="ProtNLM"/>
    </source>
</evidence>
<reference evidence="2" key="2">
    <citation type="submission" date="2021-04" db="EMBL/GenBank/DDBJ databases">
        <authorList>
            <person name="Gilroy R."/>
        </authorList>
    </citation>
    <scope>NUCLEOTIDE SEQUENCE</scope>
    <source>
        <strain evidence="2">CHK172-16539</strain>
    </source>
</reference>
<reference evidence="2" key="1">
    <citation type="journal article" date="2021" name="PeerJ">
        <title>Extensive microbial diversity within the chicken gut microbiome revealed by metagenomics and culture.</title>
        <authorList>
            <person name="Gilroy R."/>
            <person name="Ravi A."/>
            <person name="Getino M."/>
            <person name="Pursley I."/>
            <person name="Horton D.L."/>
            <person name="Alikhan N.F."/>
            <person name="Baker D."/>
            <person name="Gharbi K."/>
            <person name="Hall N."/>
            <person name="Watson M."/>
            <person name="Adriaenssens E.M."/>
            <person name="Foster-Nyarko E."/>
            <person name="Jarju S."/>
            <person name="Secka A."/>
            <person name="Antonio M."/>
            <person name="Oren A."/>
            <person name="Chaudhuri R.R."/>
            <person name="La Ragione R."/>
            <person name="Hildebrand F."/>
            <person name="Pallen M.J."/>
        </authorList>
    </citation>
    <scope>NUCLEOTIDE SEQUENCE</scope>
    <source>
        <strain evidence="2">CHK172-16539</strain>
    </source>
</reference>
<comment type="caution">
    <text evidence="2">The sequence shown here is derived from an EMBL/GenBank/DDBJ whole genome shotgun (WGS) entry which is preliminary data.</text>
</comment>
<keyword evidence="1" id="KW-0732">Signal</keyword>
<protein>
    <recommendedName>
        <fullName evidence="4">DUF5626 domain-containing protein</fullName>
    </recommendedName>
</protein>
<dbReference type="Proteomes" id="UP000824063">
    <property type="component" value="Unassembled WGS sequence"/>
</dbReference>
<dbReference type="AlphaFoldDB" id="A0A9D2F662"/>
<evidence type="ECO:0000313" key="3">
    <source>
        <dbReference type="Proteomes" id="UP000824063"/>
    </source>
</evidence>
<evidence type="ECO:0000313" key="2">
    <source>
        <dbReference type="EMBL" id="HIZ52688.1"/>
    </source>
</evidence>
<sequence>MKKTFKIFLVSLVFLVGLVITNNVLADDITATNIPNPSNIQATLITSESDKVSETILVDTNTTLTEQEKLDLIKEIENSKKGLMPQSDWAVVTFFAIRSGNTTSVEIIARYDSTTSAYQLWWDSITVQNLNLINKVTYKKFVNVHRVFPGSLGGTTSIGFVTVPKSETKVYIKTAGTSLNTYAYGWTSGIEFGGNVTMN</sequence>